<protein>
    <submittedName>
        <fullName evidence="1">Uncharacterized protein</fullName>
    </submittedName>
</protein>
<evidence type="ECO:0000313" key="1">
    <source>
        <dbReference type="EMBL" id="GAN32754.1"/>
    </source>
</evidence>
<sequence>MEDNGQKVKPNMSKINNTTDPKVIESDGFIITTYFTSKIKLEREAIVWQR</sequence>
<evidence type="ECO:0000313" key="2">
    <source>
        <dbReference type="Proteomes" id="UP000032309"/>
    </source>
</evidence>
<name>A0ABQ0JVE7_9BACT</name>
<reference evidence="2" key="1">
    <citation type="journal article" date="2015" name="Genome Announc.">
        <title>Draft Genome Sequence of an Anaerobic Ammonium-Oxidizing Bacterium, "Candidatus Brocadia sinica".</title>
        <authorList>
            <person name="Oshiki M."/>
            <person name="Shinyako-Hata K."/>
            <person name="Satoh H."/>
            <person name="Okabe S."/>
        </authorList>
    </citation>
    <scope>NUCLEOTIDE SEQUENCE [LARGE SCALE GENOMIC DNA]</scope>
    <source>
        <strain evidence="2">JPN1</strain>
    </source>
</reference>
<organism evidence="1 2">
    <name type="scientific">Candidatus Brocadia sinica JPN1</name>
    <dbReference type="NCBI Taxonomy" id="1197129"/>
    <lineage>
        <taxon>Bacteria</taxon>
        <taxon>Pseudomonadati</taxon>
        <taxon>Planctomycetota</taxon>
        <taxon>Candidatus Brocadiia</taxon>
        <taxon>Candidatus Brocadiales</taxon>
        <taxon>Candidatus Brocadiaceae</taxon>
        <taxon>Candidatus Brocadia</taxon>
    </lineage>
</organism>
<comment type="caution">
    <text evidence="1">The sequence shown here is derived from an EMBL/GenBank/DDBJ whole genome shotgun (WGS) entry which is preliminary data.</text>
</comment>
<accession>A0ABQ0JVE7</accession>
<keyword evidence="2" id="KW-1185">Reference proteome</keyword>
<dbReference type="EMBL" id="BAFN01000001">
    <property type="protein sequence ID" value="GAN32754.1"/>
    <property type="molecule type" value="Genomic_DNA"/>
</dbReference>
<gene>
    <name evidence="1" type="ORF">BROSI_A1269</name>
</gene>
<dbReference type="Proteomes" id="UP000032309">
    <property type="component" value="Unassembled WGS sequence"/>
</dbReference>
<proteinExistence type="predicted"/>